<evidence type="ECO:0000256" key="2">
    <source>
        <dbReference type="ARBA" id="ARBA00022737"/>
    </source>
</evidence>
<keyword evidence="3" id="KW-0863">Zinc-finger</keyword>
<sequence length="596" mass="68979">MDKISLKELREASVDESEAATAVWQAVWAALAESSTEAATAVSQAVQATLAKASTQEMEHQRFQHEHPLFFNAHEREGFICVRCHKHIFGASYKCIKCEGFYLHESCAGLSLVLHPWHSKHPLILFDEGRYADHIEYSKCTVCKEFRYEYNYCCTRCDFNVHYTCASLPSTMEAEVHNHPLTLLWKQITFSCDLCGKEGKCVPYLCGRCGFCIHISCAAYLRKVKVVRHKHPLDLIHYLEVLQSDSRFCQLCVRKVDTNYGLYYCSRCDFVVHLDCAKDKRNIEELNMLELKDEEFTEPKTMLGNEDSNLDESVDSATYKVIKTNVGKDEIKIATQIRHFSHEHDLKLIDEHPLHRHPLTLLLQARWTRNCFWCDSCNYPCNGFTYGCESCRFYLDVQCGLVSDILTHKGHEHRLFLAITSDKQSCNGCGSKKNEVFRCTTCEFALDFKCATLPLATRYEKHEHPFTLCYTAEDDSGEYYCDICEEERDPNHWFYYCAKCSYPAHPKCIIGKYPNCKCGDAHKFDSHLHPLTFVEETKDHPPCDCCGKPCEELIYQCTQCNFNLHGNDQCLNLGFSRLLRLRQQIVRFQYPQERMV</sequence>
<dbReference type="InterPro" id="IPR002219">
    <property type="entry name" value="PKC_DAG/PE"/>
</dbReference>
<dbReference type="PANTHER" id="PTHR32410">
    <property type="entry name" value="CYSTEINE/HISTIDINE-RICH C1 DOMAIN FAMILY PROTEIN"/>
    <property type="match status" value="1"/>
</dbReference>
<dbReference type="InterPro" id="IPR046349">
    <property type="entry name" value="C1-like_sf"/>
</dbReference>
<dbReference type="AlphaFoldDB" id="A0A2N9J5G8"/>
<evidence type="ECO:0000256" key="3">
    <source>
        <dbReference type="ARBA" id="ARBA00022771"/>
    </source>
</evidence>
<keyword evidence="4" id="KW-0862">Zinc</keyword>
<proteinExistence type="predicted"/>
<organism evidence="6">
    <name type="scientific">Fagus sylvatica</name>
    <name type="common">Beechnut</name>
    <dbReference type="NCBI Taxonomy" id="28930"/>
    <lineage>
        <taxon>Eukaryota</taxon>
        <taxon>Viridiplantae</taxon>
        <taxon>Streptophyta</taxon>
        <taxon>Embryophyta</taxon>
        <taxon>Tracheophyta</taxon>
        <taxon>Spermatophyta</taxon>
        <taxon>Magnoliopsida</taxon>
        <taxon>eudicotyledons</taxon>
        <taxon>Gunneridae</taxon>
        <taxon>Pentapetalae</taxon>
        <taxon>rosids</taxon>
        <taxon>fabids</taxon>
        <taxon>Fagales</taxon>
        <taxon>Fagaceae</taxon>
        <taxon>Fagus</taxon>
    </lineage>
</organism>
<evidence type="ECO:0000256" key="4">
    <source>
        <dbReference type="ARBA" id="ARBA00022833"/>
    </source>
</evidence>
<dbReference type="EMBL" id="OIVN01006373">
    <property type="protein sequence ID" value="SPD31699.1"/>
    <property type="molecule type" value="Genomic_DNA"/>
</dbReference>
<dbReference type="InterPro" id="IPR043145">
    <property type="entry name" value="Znf_ZZ_sf"/>
</dbReference>
<dbReference type="Gene3D" id="3.30.60.90">
    <property type="match status" value="1"/>
</dbReference>
<dbReference type="PANTHER" id="PTHR32410:SF163">
    <property type="entry name" value="DC1 DOMAIN-CONTAINING PROTEIN"/>
    <property type="match status" value="1"/>
</dbReference>
<reference evidence="6" key="1">
    <citation type="submission" date="2018-02" db="EMBL/GenBank/DDBJ databases">
        <authorList>
            <person name="Cohen D.B."/>
            <person name="Kent A.D."/>
        </authorList>
    </citation>
    <scope>NUCLEOTIDE SEQUENCE</scope>
</reference>
<feature type="domain" description="Phorbol-ester/DAG-type" evidence="5">
    <location>
        <begin position="463"/>
        <end position="516"/>
    </location>
</feature>
<dbReference type="GO" id="GO:0008270">
    <property type="term" value="F:zinc ion binding"/>
    <property type="evidence" value="ECO:0007669"/>
    <property type="project" value="UniProtKB-KW"/>
</dbReference>
<dbReference type="InterPro" id="IPR053192">
    <property type="entry name" value="Vacuole_Formation_Reg"/>
</dbReference>
<evidence type="ECO:0000313" key="6">
    <source>
        <dbReference type="EMBL" id="SPD31699.1"/>
    </source>
</evidence>
<accession>A0A2N9J5G8</accession>
<dbReference type="SUPFAM" id="SSF57889">
    <property type="entry name" value="Cysteine-rich domain"/>
    <property type="match status" value="5"/>
</dbReference>
<evidence type="ECO:0000256" key="1">
    <source>
        <dbReference type="ARBA" id="ARBA00022723"/>
    </source>
</evidence>
<name>A0A2N9J5G8_FAGSY</name>
<dbReference type="InterPro" id="IPR004146">
    <property type="entry name" value="DC1"/>
</dbReference>
<keyword evidence="2" id="KW-0677">Repeat</keyword>
<protein>
    <recommendedName>
        <fullName evidence="5">Phorbol-ester/DAG-type domain-containing protein</fullName>
    </recommendedName>
</protein>
<gene>
    <name evidence="6" type="ORF">FSB_LOCUS59581</name>
</gene>
<keyword evidence="1" id="KW-0479">Metal-binding</keyword>
<dbReference type="PROSITE" id="PS50081">
    <property type="entry name" value="ZF_DAG_PE_2"/>
    <property type="match status" value="1"/>
</dbReference>
<evidence type="ECO:0000259" key="5">
    <source>
        <dbReference type="PROSITE" id="PS50081"/>
    </source>
</evidence>
<dbReference type="Pfam" id="PF03107">
    <property type="entry name" value="C1_2"/>
    <property type="match status" value="8"/>
</dbReference>